<keyword evidence="2" id="KW-1185">Reference proteome</keyword>
<accession>A0A1Y1YMN3</accession>
<reference evidence="1 2" key="1">
    <citation type="submission" date="2016-07" db="EMBL/GenBank/DDBJ databases">
        <title>Pervasive Adenine N6-methylation of Active Genes in Fungi.</title>
        <authorList>
            <consortium name="DOE Joint Genome Institute"/>
            <person name="Mondo S.J."/>
            <person name="Dannebaum R.O."/>
            <person name="Kuo R.C."/>
            <person name="Labutti K."/>
            <person name="Haridas S."/>
            <person name="Kuo A."/>
            <person name="Salamov A."/>
            <person name="Ahrendt S.R."/>
            <person name="Lipzen A."/>
            <person name="Sullivan W."/>
            <person name="Andreopoulos W.B."/>
            <person name="Clum A."/>
            <person name="Lindquist E."/>
            <person name="Daum C."/>
            <person name="Ramamoorthy G.K."/>
            <person name="Gryganskyi A."/>
            <person name="Culley D."/>
            <person name="Magnuson J.K."/>
            <person name="James T.Y."/>
            <person name="O'Malley M.A."/>
            <person name="Stajich J.E."/>
            <person name="Spatafora J.W."/>
            <person name="Visel A."/>
            <person name="Grigoriev I.V."/>
        </authorList>
    </citation>
    <scope>NUCLEOTIDE SEQUENCE [LARGE SCALE GENOMIC DNA]</scope>
    <source>
        <strain evidence="1 2">CBS 115471</strain>
    </source>
</reference>
<comment type="caution">
    <text evidence="1">The sequence shown here is derived from an EMBL/GenBank/DDBJ whole genome shotgun (WGS) entry which is preliminary data.</text>
</comment>
<sequence length="113" mass="11981">MDMHAPSSAALQISDLQLHEGWLRAATGAIARRMSAGGGAAPRHGEMGSPQIWARAVSEWVVSGGLLVPRSRRPARGQPLSAHWRGCLGVSAPDARRIQRKCVVMASSACSSR</sequence>
<evidence type="ECO:0000313" key="2">
    <source>
        <dbReference type="Proteomes" id="UP000193144"/>
    </source>
</evidence>
<evidence type="ECO:0000313" key="1">
    <source>
        <dbReference type="EMBL" id="ORX99280.1"/>
    </source>
</evidence>
<gene>
    <name evidence="1" type="ORF">BCR34DRAFT_576658</name>
</gene>
<dbReference type="Proteomes" id="UP000193144">
    <property type="component" value="Unassembled WGS sequence"/>
</dbReference>
<dbReference type="AlphaFoldDB" id="A0A1Y1YMN3"/>
<dbReference type="EMBL" id="MCFA01000200">
    <property type="protein sequence ID" value="ORX99280.1"/>
    <property type="molecule type" value="Genomic_DNA"/>
</dbReference>
<proteinExistence type="predicted"/>
<organism evidence="1 2">
    <name type="scientific">Clohesyomyces aquaticus</name>
    <dbReference type="NCBI Taxonomy" id="1231657"/>
    <lineage>
        <taxon>Eukaryota</taxon>
        <taxon>Fungi</taxon>
        <taxon>Dikarya</taxon>
        <taxon>Ascomycota</taxon>
        <taxon>Pezizomycotina</taxon>
        <taxon>Dothideomycetes</taxon>
        <taxon>Pleosporomycetidae</taxon>
        <taxon>Pleosporales</taxon>
        <taxon>Lindgomycetaceae</taxon>
        <taxon>Clohesyomyces</taxon>
    </lineage>
</organism>
<protein>
    <submittedName>
        <fullName evidence="1">Uncharacterized protein</fullName>
    </submittedName>
</protein>
<name>A0A1Y1YMN3_9PLEO</name>